<reference evidence="1 2" key="1">
    <citation type="submission" date="2019-04" db="EMBL/GenBank/DDBJ databases">
        <title>Aspergillus burnettii sp. nov., novel species from soil in southeast Queensland.</title>
        <authorList>
            <person name="Gilchrist C.L.M."/>
            <person name="Pitt J.I."/>
            <person name="Lange L."/>
            <person name="Lacey H.J."/>
            <person name="Vuong D."/>
            <person name="Midgley D.J."/>
            <person name="Greenfield P."/>
            <person name="Bradbury M."/>
            <person name="Lacey E."/>
            <person name="Busk P.K."/>
            <person name="Pilgaard B."/>
            <person name="Chooi Y.H."/>
            <person name="Piggott A.M."/>
        </authorList>
    </citation>
    <scope>NUCLEOTIDE SEQUENCE [LARGE SCALE GENOMIC DNA]</scope>
    <source>
        <strain evidence="1 2">FRR 5400</strain>
    </source>
</reference>
<dbReference type="Proteomes" id="UP000541154">
    <property type="component" value="Unassembled WGS sequence"/>
</dbReference>
<gene>
    <name evidence="1" type="ORF">ETB97_009543</name>
</gene>
<evidence type="ECO:0000313" key="1">
    <source>
        <dbReference type="EMBL" id="KAF5855276.1"/>
    </source>
</evidence>
<comment type="caution">
    <text evidence="1">The sequence shown here is derived from an EMBL/GenBank/DDBJ whole genome shotgun (WGS) entry which is preliminary data.</text>
</comment>
<dbReference type="AlphaFoldDB" id="A0A8H5ZU95"/>
<name>A0A8H5ZU95_PETAA</name>
<dbReference type="EMBL" id="SPNV01000464">
    <property type="protein sequence ID" value="KAF5855276.1"/>
    <property type="molecule type" value="Genomic_DNA"/>
</dbReference>
<protein>
    <submittedName>
        <fullName evidence="1">Uncharacterized protein</fullName>
    </submittedName>
</protein>
<keyword evidence="2" id="KW-1185">Reference proteome</keyword>
<proteinExistence type="predicted"/>
<organism evidence="1 2">
    <name type="scientific">Petromyces alliaceus</name>
    <name type="common">Aspergillus alliaceus</name>
    <dbReference type="NCBI Taxonomy" id="209559"/>
    <lineage>
        <taxon>Eukaryota</taxon>
        <taxon>Fungi</taxon>
        <taxon>Dikarya</taxon>
        <taxon>Ascomycota</taxon>
        <taxon>Pezizomycotina</taxon>
        <taxon>Eurotiomycetes</taxon>
        <taxon>Eurotiomycetidae</taxon>
        <taxon>Eurotiales</taxon>
        <taxon>Aspergillaceae</taxon>
        <taxon>Aspergillus</taxon>
        <taxon>Aspergillus subgen. Circumdati</taxon>
    </lineage>
</organism>
<sequence length="183" mass="20520">GSELARVDPDLLIDPDTSAPYSDQYSQTYAMVYYLVLSIFFFGNNGQALLAENPNAGMHAAEDPYDCNNLDTTDDATDSSLNFVTEHGMELQYFPHMLEFLMTGVNIDPDGTTYTADWTGTSPTDGVWFDENSPFQQDYSTWDPTSPRTGRPVDRLWEAFGSVNNPQRNVNTEQGLNGYKERV</sequence>
<feature type="non-terminal residue" evidence="1">
    <location>
        <position position="1"/>
    </location>
</feature>
<accession>A0A8H5ZU95</accession>
<evidence type="ECO:0000313" key="2">
    <source>
        <dbReference type="Proteomes" id="UP000541154"/>
    </source>
</evidence>